<comment type="subcellular location">
    <subcellularLocation>
        <location evidence="1">Cell outer membrane</location>
    </subcellularLocation>
</comment>
<dbReference type="GO" id="GO:0009279">
    <property type="term" value="C:cell outer membrane"/>
    <property type="evidence" value="ECO:0007669"/>
    <property type="project" value="UniProtKB-SubCell"/>
</dbReference>
<organism evidence="10 11">
    <name type="scientific">Mariniflexile fucanivorans</name>
    <dbReference type="NCBI Taxonomy" id="264023"/>
    <lineage>
        <taxon>Bacteria</taxon>
        <taxon>Pseudomonadati</taxon>
        <taxon>Bacteroidota</taxon>
        <taxon>Flavobacteriia</taxon>
        <taxon>Flavobacteriales</taxon>
        <taxon>Flavobacteriaceae</taxon>
        <taxon>Mariniflexile</taxon>
    </lineage>
</organism>
<dbReference type="SUPFAM" id="SSF56954">
    <property type="entry name" value="Outer membrane efflux proteins (OEP)"/>
    <property type="match status" value="1"/>
</dbReference>
<evidence type="ECO:0000256" key="2">
    <source>
        <dbReference type="ARBA" id="ARBA00007613"/>
    </source>
</evidence>
<evidence type="ECO:0000256" key="3">
    <source>
        <dbReference type="ARBA" id="ARBA00022448"/>
    </source>
</evidence>
<feature type="signal peptide" evidence="9">
    <location>
        <begin position="1"/>
        <end position="18"/>
    </location>
</feature>
<sequence length="484" mass="53625">MKNSLVLVALVVCMFSFAQDKKWTLEACVNYALENNITVKQSELDTETAQENIVSAKGNFLPSVNGSTSGNFNFGSYIGQDGSRISSNTFGSSLSVNTGVTLFNGFRNTNLYKQAKLGLESSQVQLQKLKDDISLAVVNSYLNALLNKENYKIAEEQVRVTEQQVERIRILFNEGSQPKTALFDVEAQLASNKEQLINAQNGIDLALLNLAQLLQISHRGFDIEEVTFDLSSVELMYNDTDEIYNKALENRPEIRAAEISIENSELDIKIAKSAFYPSVSLGAGLGTSYQHTLGEKDRITIVDVDNPGSIAYIPIYEPTDLVNPILIQSTDPRNPANYKSIPNGFGKQFNNNLGYNVGVSVSVPIFNGNRTRASVNRSIISNKRMAYGLEQAKQDLLSTIENAYLDARAALNQYKASNASLIAQEEAFRTANESYSLGVMTSFEFEQVRNRLINAQSTLANSKYNFVFKSKLLEFYNGTPITLD</sequence>
<keyword evidence="6" id="KW-0472">Membrane</keyword>
<feature type="coiled-coil region" evidence="8">
    <location>
        <begin position="112"/>
        <end position="171"/>
    </location>
</feature>
<dbReference type="Pfam" id="PF02321">
    <property type="entry name" value="OEP"/>
    <property type="match status" value="3"/>
</dbReference>
<dbReference type="PANTHER" id="PTHR30026:SF20">
    <property type="entry name" value="OUTER MEMBRANE PROTEIN TOLC"/>
    <property type="match status" value="1"/>
</dbReference>
<proteinExistence type="inferred from homology"/>
<evidence type="ECO:0000313" key="10">
    <source>
        <dbReference type="EMBL" id="TCL69029.1"/>
    </source>
</evidence>
<gene>
    <name evidence="10" type="ORF">EV196_101458</name>
</gene>
<dbReference type="Proteomes" id="UP000295455">
    <property type="component" value="Unassembled WGS sequence"/>
</dbReference>
<feature type="chain" id="PRO_5020295493" evidence="9">
    <location>
        <begin position="19"/>
        <end position="484"/>
    </location>
</feature>
<protein>
    <submittedName>
        <fullName evidence="10">Outer membrane protein</fullName>
    </submittedName>
</protein>
<evidence type="ECO:0000256" key="4">
    <source>
        <dbReference type="ARBA" id="ARBA00022452"/>
    </source>
</evidence>
<keyword evidence="9" id="KW-0732">Signal</keyword>
<dbReference type="PANTHER" id="PTHR30026">
    <property type="entry name" value="OUTER MEMBRANE PROTEIN TOLC"/>
    <property type="match status" value="1"/>
</dbReference>
<dbReference type="Gene3D" id="1.20.1600.10">
    <property type="entry name" value="Outer membrane efflux proteins (OEP)"/>
    <property type="match status" value="1"/>
</dbReference>
<comment type="caution">
    <text evidence="10">The sequence shown here is derived from an EMBL/GenBank/DDBJ whole genome shotgun (WGS) entry which is preliminary data.</text>
</comment>
<keyword evidence="7" id="KW-0998">Cell outer membrane</keyword>
<dbReference type="EMBL" id="SLUP01000001">
    <property type="protein sequence ID" value="TCL69029.1"/>
    <property type="molecule type" value="Genomic_DNA"/>
</dbReference>
<keyword evidence="11" id="KW-1185">Reference proteome</keyword>
<evidence type="ECO:0000256" key="9">
    <source>
        <dbReference type="SAM" id="SignalP"/>
    </source>
</evidence>
<dbReference type="InterPro" id="IPR003423">
    <property type="entry name" value="OMP_efflux"/>
</dbReference>
<reference evidence="10 11" key="1">
    <citation type="submission" date="2019-03" db="EMBL/GenBank/DDBJ databases">
        <title>Genomic Encyclopedia of Type Strains, Phase IV (KMG-IV): sequencing the most valuable type-strain genomes for metagenomic binning, comparative biology and taxonomic classification.</title>
        <authorList>
            <person name="Goeker M."/>
        </authorList>
    </citation>
    <scope>NUCLEOTIDE SEQUENCE [LARGE SCALE GENOMIC DNA]</scope>
    <source>
        <strain evidence="10 11">DSM 18792</strain>
    </source>
</reference>
<evidence type="ECO:0000256" key="7">
    <source>
        <dbReference type="ARBA" id="ARBA00023237"/>
    </source>
</evidence>
<keyword evidence="4" id="KW-1134">Transmembrane beta strand</keyword>
<dbReference type="GO" id="GO:0015288">
    <property type="term" value="F:porin activity"/>
    <property type="evidence" value="ECO:0007669"/>
    <property type="project" value="TreeGrafter"/>
</dbReference>
<dbReference type="InterPro" id="IPR051906">
    <property type="entry name" value="TolC-like"/>
</dbReference>
<evidence type="ECO:0000256" key="1">
    <source>
        <dbReference type="ARBA" id="ARBA00004442"/>
    </source>
</evidence>
<evidence type="ECO:0000256" key="8">
    <source>
        <dbReference type="SAM" id="Coils"/>
    </source>
</evidence>
<dbReference type="AlphaFoldDB" id="A0A4R1RRV7"/>
<keyword evidence="3" id="KW-0813">Transport</keyword>
<keyword evidence="8" id="KW-0175">Coiled coil</keyword>
<accession>A0A4R1RRV7</accession>
<name>A0A4R1RRV7_9FLAO</name>
<comment type="similarity">
    <text evidence="2">Belongs to the outer membrane factor (OMF) (TC 1.B.17) family.</text>
</comment>
<evidence type="ECO:0000256" key="6">
    <source>
        <dbReference type="ARBA" id="ARBA00023136"/>
    </source>
</evidence>
<dbReference type="GO" id="GO:1990281">
    <property type="term" value="C:efflux pump complex"/>
    <property type="evidence" value="ECO:0007669"/>
    <property type="project" value="TreeGrafter"/>
</dbReference>
<evidence type="ECO:0000313" key="11">
    <source>
        <dbReference type="Proteomes" id="UP000295455"/>
    </source>
</evidence>
<dbReference type="GO" id="GO:0015562">
    <property type="term" value="F:efflux transmembrane transporter activity"/>
    <property type="evidence" value="ECO:0007669"/>
    <property type="project" value="InterPro"/>
</dbReference>
<evidence type="ECO:0000256" key="5">
    <source>
        <dbReference type="ARBA" id="ARBA00022692"/>
    </source>
</evidence>
<keyword evidence="5" id="KW-0812">Transmembrane</keyword>